<sequence>MDEQHSPALHGWNPGPGQGTYPGVGGGPGGFSGFGDPFGGGPSGFGGSFAGPPALVNPTVIPASGAGGAGGAGGVAASLPGKLADVKVFIDRMGGIDGVITGMTKFHKFVTTMQQFGPIIKLFMSKGKSKVSSVKSPSKQVRHRKSRPHVSPKVRSRSHGAASRRRR</sequence>
<dbReference type="EMBL" id="JXAL01000001">
    <property type="protein sequence ID" value="KIL37385.1"/>
    <property type="molecule type" value="Genomic_DNA"/>
</dbReference>
<dbReference type="Proteomes" id="UP000054526">
    <property type="component" value="Unassembled WGS sequence"/>
</dbReference>
<protein>
    <submittedName>
        <fullName evidence="2">Uncharacterized protein</fullName>
    </submittedName>
</protein>
<reference evidence="2 3" key="1">
    <citation type="submission" date="2014-12" db="EMBL/GenBank/DDBJ databases">
        <title>Draft genome sequence of Cohnella kolymensis strain B-2846.</title>
        <authorList>
            <person name="Karlyshev A.V."/>
            <person name="Kudryashova E.B."/>
        </authorList>
    </citation>
    <scope>NUCLEOTIDE SEQUENCE [LARGE SCALE GENOMIC DNA]</scope>
    <source>
        <strain evidence="2 3">VKM B-2846</strain>
    </source>
</reference>
<feature type="compositionally biased region" description="Gly residues" evidence="1">
    <location>
        <begin position="14"/>
        <end position="37"/>
    </location>
</feature>
<proteinExistence type="predicted"/>
<evidence type="ECO:0000256" key="1">
    <source>
        <dbReference type="SAM" id="MobiDB-lite"/>
    </source>
</evidence>
<keyword evidence="3" id="KW-1185">Reference proteome</keyword>
<gene>
    <name evidence="2" type="ORF">SD71_01575</name>
</gene>
<feature type="compositionally biased region" description="Low complexity" evidence="1">
    <location>
        <begin position="130"/>
        <end position="139"/>
    </location>
</feature>
<evidence type="ECO:0000313" key="3">
    <source>
        <dbReference type="Proteomes" id="UP000054526"/>
    </source>
</evidence>
<dbReference type="RefSeq" id="WP_041058724.1">
    <property type="nucleotide sequence ID" value="NZ_JXAL01000001.1"/>
</dbReference>
<accession>A0ABR5A8T6</accession>
<evidence type="ECO:0000313" key="2">
    <source>
        <dbReference type="EMBL" id="KIL37385.1"/>
    </source>
</evidence>
<feature type="region of interest" description="Disordered" evidence="1">
    <location>
        <begin position="127"/>
        <end position="167"/>
    </location>
</feature>
<organism evidence="2 3">
    <name type="scientific">Cohnella kolymensis</name>
    <dbReference type="NCBI Taxonomy" id="1590652"/>
    <lineage>
        <taxon>Bacteria</taxon>
        <taxon>Bacillati</taxon>
        <taxon>Bacillota</taxon>
        <taxon>Bacilli</taxon>
        <taxon>Bacillales</taxon>
        <taxon>Paenibacillaceae</taxon>
        <taxon>Cohnella</taxon>
    </lineage>
</organism>
<comment type="caution">
    <text evidence="2">The sequence shown here is derived from an EMBL/GenBank/DDBJ whole genome shotgun (WGS) entry which is preliminary data.</text>
</comment>
<feature type="region of interest" description="Disordered" evidence="1">
    <location>
        <begin position="1"/>
        <end position="37"/>
    </location>
</feature>
<name>A0ABR5A8T6_9BACL</name>
<feature type="compositionally biased region" description="Basic residues" evidence="1">
    <location>
        <begin position="140"/>
        <end position="167"/>
    </location>
</feature>